<reference evidence="2" key="1">
    <citation type="submission" date="2015-11" db="EMBL/GenBank/DDBJ databases">
        <title>De novo transcriptome assembly of four potential Pierce s Disease insect vectors from Arizona vineyards.</title>
        <authorList>
            <person name="Tassone E.E."/>
        </authorList>
    </citation>
    <scope>NUCLEOTIDE SEQUENCE</scope>
</reference>
<dbReference type="AlphaFoldDB" id="A0A1B6MU58"/>
<dbReference type="EMBL" id="GEBQ01017777">
    <property type="protein sequence ID" value="JAT22200.1"/>
    <property type="molecule type" value="Transcribed_RNA"/>
</dbReference>
<evidence type="ECO:0000313" key="2">
    <source>
        <dbReference type="EMBL" id="JAT39460.1"/>
    </source>
</evidence>
<accession>A0A1B6MU58</accession>
<evidence type="ECO:0000313" key="1">
    <source>
        <dbReference type="EMBL" id="JAT22200.1"/>
    </source>
</evidence>
<dbReference type="EMBL" id="GEBQ01000517">
    <property type="protein sequence ID" value="JAT39460.1"/>
    <property type="molecule type" value="Transcribed_RNA"/>
</dbReference>
<organism evidence="2">
    <name type="scientific">Graphocephala atropunctata</name>
    <dbReference type="NCBI Taxonomy" id="36148"/>
    <lineage>
        <taxon>Eukaryota</taxon>
        <taxon>Metazoa</taxon>
        <taxon>Ecdysozoa</taxon>
        <taxon>Arthropoda</taxon>
        <taxon>Hexapoda</taxon>
        <taxon>Insecta</taxon>
        <taxon>Pterygota</taxon>
        <taxon>Neoptera</taxon>
        <taxon>Paraneoptera</taxon>
        <taxon>Hemiptera</taxon>
        <taxon>Auchenorrhyncha</taxon>
        <taxon>Membracoidea</taxon>
        <taxon>Cicadellidae</taxon>
        <taxon>Cicadellinae</taxon>
        <taxon>Cicadellini</taxon>
        <taxon>Graphocephala</taxon>
    </lineage>
</organism>
<protein>
    <submittedName>
        <fullName evidence="2">Uncharacterized protein</fullName>
    </submittedName>
</protein>
<name>A0A1B6MU58_9HEMI</name>
<gene>
    <name evidence="1" type="ORF">g.8286</name>
    <name evidence="2" type="ORF">g.8288</name>
</gene>
<sequence length="291" mass="33505">NRNSSPMVEVSTLTVQSHNLTTFLVNNTQVTRAGDVSYDNNFTKTTEDVRKYSETKKQSTLVNRDMTQTPEYVTSTTLSQQDKKSINISSVVVPTVYILTKNKGIYGYKKTNKIEITTKKCFTYESIKCITDLFNYPNIIYNFVLSENILIVARGWKESYVDEKTLALLLISRDFTRIAEKQMYIYLLLINASRRCGFVEKNFSVSILNKRLLENALGYKKFIHIVNASQEEKYFVDYKDRFVLESIAISDKIGKPCVFYCNDTCEQQQCLQTVCDNTSVFGEPECFVQCL</sequence>
<proteinExistence type="predicted"/>
<feature type="non-terminal residue" evidence="2">
    <location>
        <position position="1"/>
    </location>
</feature>